<name>R0D180_CAUVI</name>
<dbReference type="InterPro" id="IPR036250">
    <property type="entry name" value="AcylCo_DH-like_C"/>
</dbReference>
<evidence type="ECO:0000256" key="4">
    <source>
        <dbReference type="ARBA" id="ARBA00022827"/>
    </source>
</evidence>
<dbReference type="Gene3D" id="2.40.110.10">
    <property type="entry name" value="Butyryl-CoA Dehydrogenase, subunit A, domain 2"/>
    <property type="match status" value="1"/>
</dbReference>
<dbReference type="OrthoDB" id="9775090at2"/>
<proteinExistence type="inferred from homology"/>
<accession>R0D180</accession>
<protein>
    <submittedName>
        <fullName evidence="10">Acyl-CoA dehydrogenase</fullName>
    </submittedName>
</protein>
<dbReference type="EMBL" id="APMP01000009">
    <property type="protein sequence ID" value="ENZ82185.1"/>
    <property type="molecule type" value="Genomic_DNA"/>
</dbReference>
<evidence type="ECO:0000256" key="6">
    <source>
        <dbReference type="RuleBase" id="RU362125"/>
    </source>
</evidence>
<dbReference type="InterPro" id="IPR009100">
    <property type="entry name" value="AcylCoA_DH/oxidase_NM_dom_sf"/>
</dbReference>
<keyword evidence="3 6" id="KW-0285">Flavoprotein</keyword>
<dbReference type="GO" id="GO:0005886">
    <property type="term" value="C:plasma membrane"/>
    <property type="evidence" value="ECO:0007669"/>
    <property type="project" value="TreeGrafter"/>
</dbReference>
<evidence type="ECO:0000256" key="3">
    <source>
        <dbReference type="ARBA" id="ARBA00022630"/>
    </source>
</evidence>
<evidence type="ECO:0000256" key="1">
    <source>
        <dbReference type="ARBA" id="ARBA00001974"/>
    </source>
</evidence>
<feature type="domain" description="Acyl-CoA dehydrogenase/oxidase N-terminal" evidence="9">
    <location>
        <begin position="7"/>
        <end position="114"/>
    </location>
</feature>
<evidence type="ECO:0000313" key="10">
    <source>
        <dbReference type="EMBL" id="ENZ82185.1"/>
    </source>
</evidence>
<evidence type="ECO:0000259" key="9">
    <source>
        <dbReference type="Pfam" id="PF02771"/>
    </source>
</evidence>
<comment type="cofactor">
    <cofactor evidence="1 6">
        <name>FAD</name>
        <dbReference type="ChEBI" id="CHEBI:57692"/>
    </cofactor>
</comment>
<feature type="domain" description="Acyl-CoA oxidase/dehydrogenase middle" evidence="8">
    <location>
        <begin position="120"/>
        <end position="212"/>
    </location>
</feature>
<dbReference type="GO" id="GO:0016627">
    <property type="term" value="F:oxidoreductase activity, acting on the CH-CH group of donors"/>
    <property type="evidence" value="ECO:0007669"/>
    <property type="project" value="InterPro"/>
</dbReference>
<dbReference type="RefSeq" id="WP_004618827.1">
    <property type="nucleotide sequence ID" value="NZ_APMP01000009.1"/>
</dbReference>
<dbReference type="STRING" id="1292034.OR37_01997"/>
<dbReference type="Pfam" id="PF02770">
    <property type="entry name" value="Acyl-CoA_dh_M"/>
    <property type="match status" value="1"/>
</dbReference>
<dbReference type="PANTHER" id="PTHR43292">
    <property type="entry name" value="ACYL-COA DEHYDROGENASE"/>
    <property type="match status" value="1"/>
</dbReference>
<feature type="domain" description="Acyl-CoA dehydrogenase/oxidase C-terminal" evidence="7">
    <location>
        <begin position="265"/>
        <end position="365"/>
    </location>
</feature>
<dbReference type="InterPro" id="IPR052161">
    <property type="entry name" value="Mycobact_Acyl-CoA_DH"/>
</dbReference>
<reference evidence="10 11" key="1">
    <citation type="journal article" date="2013" name="Genome Announc.">
        <title>Draft Genome Sequence for Caulobacter sp. Strain OR37, a Bacterium Tolerant to Heavy Metals.</title>
        <authorList>
            <person name="Utturkar S.M."/>
            <person name="Bollmann A."/>
            <person name="Brzoska R.M."/>
            <person name="Klingeman D.M."/>
            <person name="Epstein S.E."/>
            <person name="Palumbo A.V."/>
            <person name="Brown S.D."/>
        </authorList>
    </citation>
    <scope>NUCLEOTIDE SEQUENCE [LARGE SCALE GENOMIC DNA]</scope>
    <source>
        <strain evidence="10 11">OR37</strain>
    </source>
</reference>
<dbReference type="InterPro" id="IPR046373">
    <property type="entry name" value="Acyl-CoA_Oxase/DH_mid-dom_sf"/>
</dbReference>
<dbReference type="PATRIC" id="fig|1292034.3.peg.1984"/>
<comment type="similarity">
    <text evidence="2 6">Belongs to the acyl-CoA dehydrogenase family.</text>
</comment>
<keyword evidence="5 6" id="KW-0560">Oxidoreductase</keyword>
<dbReference type="SUPFAM" id="SSF56645">
    <property type="entry name" value="Acyl-CoA dehydrogenase NM domain-like"/>
    <property type="match status" value="1"/>
</dbReference>
<dbReference type="PANTHER" id="PTHR43292:SF3">
    <property type="entry name" value="ACYL-COA DEHYDROGENASE FADE29"/>
    <property type="match status" value="1"/>
</dbReference>
<dbReference type="InterPro" id="IPR037069">
    <property type="entry name" value="AcylCoA_DH/ox_N_sf"/>
</dbReference>
<keyword evidence="4 6" id="KW-0274">FAD</keyword>
<dbReference type="InterPro" id="IPR009075">
    <property type="entry name" value="AcylCo_DH/oxidase_C"/>
</dbReference>
<sequence>MQLGYSDQERAFQGEVLAFLEDWRGLDQYLHGEDFDRLRAFYQALGARNWLSLGWPIEDGGQGLPPIFEFLLWDEMAYARVARPPLSAGIVAKTIIRFGTRAQKARWLEPIRTGQLMFSLGYSEPGAGSDLAGLRTRAELRDGKYIVNGSKIWSSAAQEADYLWLLCRTGEVNSRAAGLSLLIVDLKSPNLRIRPMAKMSGNIFCEIFFDDVEVPEDQRIGPENGAWKMMNASLADERHVQFPPKRVLADYESVRDWALTQGLDRDPVVREKLAELAVGVLECQAHAFRVLTANHDPVLASVAAAANKRACTDAIQAIARAAMDFGAPMALTQDAPTHLLWRQTTEESLGGGTTEIMTSIVARAGLGLKA</sequence>
<dbReference type="Gene3D" id="1.20.140.10">
    <property type="entry name" value="Butyryl-CoA Dehydrogenase, subunit A, domain 3"/>
    <property type="match status" value="1"/>
</dbReference>
<dbReference type="Proteomes" id="UP000013063">
    <property type="component" value="Unassembled WGS sequence"/>
</dbReference>
<evidence type="ECO:0000256" key="5">
    <source>
        <dbReference type="ARBA" id="ARBA00023002"/>
    </source>
</evidence>
<dbReference type="SUPFAM" id="SSF47203">
    <property type="entry name" value="Acyl-CoA dehydrogenase C-terminal domain-like"/>
    <property type="match status" value="1"/>
</dbReference>
<dbReference type="Pfam" id="PF02771">
    <property type="entry name" value="Acyl-CoA_dh_N"/>
    <property type="match status" value="1"/>
</dbReference>
<comment type="caution">
    <text evidence="10">The sequence shown here is derived from an EMBL/GenBank/DDBJ whole genome shotgun (WGS) entry which is preliminary data.</text>
</comment>
<keyword evidence="11" id="KW-1185">Reference proteome</keyword>
<dbReference type="GO" id="GO:0050660">
    <property type="term" value="F:flavin adenine dinucleotide binding"/>
    <property type="evidence" value="ECO:0007669"/>
    <property type="project" value="InterPro"/>
</dbReference>
<evidence type="ECO:0000256" key="2">
    <source>
        <dbReference type="ARBA" id="ARBA00009347"/>
    </source>
</evidence>
<evidence type="ECO:0000259" key="8">
    <source>
        <dbReference type="Pfam" id="PF02770"/>
    </source>
</evidence>
<dbReference type="InterPro" id="IPR006091">
    <property type="entry name" value="Acyl-CoA_Oxase/DH_mid-dom"/>
</dbReference>
<dbReference type="eggNOG" id="COG1960">
    <property type="taxonomic scope" value="Bacteria"/>
</dbReference>
<dbReference type="Pfam" id="PF00441">
    <property type="entry name" value="Acyl-CoA_dh_1"/>
    <property type="match status" value="1"/>
</dbReference>
<evidence type="ECO:0000259" key="7">
    <source>
        <dbReference type="Pfam" id="PF00441"/>
    </source>
</evidence>
<dbReference type="InterPro" id="IPR013786">
    <property type="entry name" value="AcylCoA_DH/ox_N"/>
</dbReference>
<organism evidence="10 11">
    <name type="scientific">Caulobacter vibrioides OR37</name>
    <dbReference type="NCBI Taxonomy" id="1292034"/>
    <lineage>
        <taxon>Bacteria</taxon>
        <taxon>Pseudomonadati</taxon>
        <taxon>Pseudomonadota</taxon>
        <taxon>Alphaproteobacteria</taxon>
        <taxon>Caulobacterales</taxon>
        <taxon>Caulobacteraceae</taxon>
        <taxon>Caulobacter</taxon>
    </lineage>
</organism>
<dbReference type="AlphaFoldDB" id="R0D180"/>
<dbReference type="Gene3D" id="1.10.540.10">
    <property type="entry name" value="Acyl-CoA dehydrogenase/oxidase, N-terminal domain"/>
    <property type="match status" value="1"/>
</dbReference>
<evidence type="ECO:0000313" key="11">
    <source>
        <dbReference type="Proteomes" id="UP000013063"/>
    </source>
</evidence>
<gene>
    <name evidence="10" type="ORF">OR37_01997</name>
</gene>